<dbReference type="EMBL" id="CACRTF010000010">
    <property type="protein sequence ID" value="VYS96856.1"/>
    <property type="molecule type" value="Genomic_DNA"/>
</dbReference>
<keyword evidence="2 5" id="KW-0378">Hydrolase</keyword>
<feature type="domain" description="Pectinesterase catalytic" evidence="7">
    <location>
        <begin position="181"/>
        <end position="305"/>
    </location>
</feature>
<dbReference type="SUPFAM" id="SSF51126">
    <property type="entry name" value="Pectin lyase-like"/>
    <property type="match status" value="1"/>
</dbReference>
<feature type="compositionally biased region" description="Low complexity" evidence="6">
    <location>
        <begin position="311"/>
        <end position="326"/>
    </location>
</feature>
<reference evidence="8" key="1">
    <citation type="submission" date="2019-11" db="EMBL/GenBank/DDBJ databases">
        <authorList>
            <person name="Feng L."/>
        </authorList>
    </citation>
    <scope>NUCLEOTIDE SEQUENCE</scope>
    <source>
        <strain evidence="8">CbolteaeLFYP116</strain>
    </source>
</reference>
<evidence type="ECO:0000256" key="3">
    <source>
        <dbReference type="ARBA" id="ARBA00023085"/>
    </source>
</evidence>
<dbReference type="Pfam" id="PF01095">
    <property type="entry name" value="Pectinesterase"/>
    <property type="match status" value="2"/>
</dbReference>
<evidence type="ECO:0000313" key="8">
    <source>
        <dbReference type="EMBL" id="VYS96856.1"/>
    </source>
</evidence>
<feature type="region of interest" description="Disordered" evidence="6">
    <location>
        <begin position="307"/>
        <end position="335"/>
    </location>
</feature>
<dbReference type="EC" id="3.1.1.11" evidence="5"/>
<accession>A0A6N2SUT5</accession>
<dbReference type="PANTHER" id="PTHR31321:SF57">
    <property type="entry name" value="PECTINESTERASE 53-RELATED"/>
    <property type="match status" value="1"/>
</dbReference>
<dbReference type="GO" id="GO:0045490">
    <property type="term" value="P:pectin catabolic process"/>
    <property type="evidence" value="ECO:0007669"/>
    <property type="project" value="UniProtKB-UniRule"/>
</dbReference>
<dbReference type="UniPathway" id="UPA00545">
    <property type="reaction ID" value="UER00823"/>
</dbReference>
<dbReference type="GO" id="GO:0030599">
    <property type="term" value="F:pectinesterase activity"/>
    <property type="evidence" value="ECO:0007669"/>
    <property type="project" value="UniProtKB-UniRule"/>
</dbReference>
<feature type="domain" description="Pectinesterase catalytic" evidence="7">
    <location>
        <begin position="18"/>
        <end position="155"/>
    </location>
</feature>
<name>A0A6N2SUT5_9FIRM</name>
<comment type="catalytic activity">
    <reaction evidence="5">
        <text>[(1-&gt;4)-alpha-D-galacturonosyl methyl ester](n) + n H2O = [(1-&gt;4)-alpha-D-galacturonosyl](n) + n methanol + n H(+)</text>
        <dbReference type="Rhea" id="RHEA:22380"/>
        <dbReference type="Rhea" id="RHEA-COMP:14570"/>
        <dbReference type="Rhea" id="RHEA-COMP:14573"/>
        <dbReference type="ChEBI" id="CHEBI:15377"/>
        <dbReference type="ChEBI" id="CHEBI:15378"/>
        <dbReference type="ChEBI" id="CHEBI:17790"/>
        <dbReference type="ChEBI" id="CHEBI:140522"/>
        <dbReference type="ChEBI" id="CHEBI:140523"/>
        <dbReference type="EC" id="3.1.1.11"/>
    </reaction>
</comment>
<feature type="active site" evidence="4">
    <location>
        <position position="194"/>
    </location>
</feature>
<dbReference type="GO" id="GO:0042545">
    <property type="term" value="P:cell wall modification"/>
    <property type="evidence" value="ECO:0007669"/>
    <property type="project" value="UniProtKB-UniRule"/>
</dbReference>
<comment type="pathway">
    <text evidence="5">Glycan metabolism; pectin degradation; 2-dehydro-3-deoxy-D-gluconate from pectin: step 1/5.</text>
</comment>
<gene>
    <name evidence="8" type="primary">pemA</name>
    <name evidence="8" type="ORF">CBLFYP116_01353</name>
</gene>
<dbReference type="InterPro" id="IPR000070">
    <property type="entry name" value="Pectinesterase_cat"/>
</dbReference>
<evidence type="ECO:0000256" key="5">
    <source>
        <dbReference type="RuleBase" id="RU000589"/>
    </source>
</evidence>
<sequence>MTEPDGQDEREGKQAVRLTVAQDGSGDYDTVGAALAALGDKDGPPACIFIKEGVYRERLEITRPWITLEGQSAGSTVITWGLSAGMAMEDGSKRGTFRTYSVLVDTHDFTARNLTIENSAGPGEAVGQALALYADGDRILLKGCRLLGGQDTLFTGPLPPKEIQKNGFIGPKQFSPRINGRHCYQDCFIRGDIDFIFGSATAYFDRCELYSAGRNTEKKGYVTAASTPKGQKYGYVFRNCRFTGNSSRESVYLGRPWRDYARTVLIDCYLGPHICREGWHDWDKKNARSTLFYGEYASYGPGAGGQDAADRYAAGQDAAGQDAADQGTRDRGTSRPDWVFMLTRDQIQDYTMEQVLGGTDGWNPGA</sequence>
<organism evidence="8">
    <name type="scientific">Enterocloster bolteae</name>
    <dbReference type="NCBI Taxonomy" id="208479"/>
    <lineage>
        <taxon>Bacteria</taxon>
        <taxon>Bacillati</taxon>
        <taxon>Bacillota</taxon>
        <taxon>Clostridia</taxon>
        <taxon>Lachnospirales</taxon>
        <taxon>Lachnospiraceae</taxon>
        <taxon>Enterocloster</taxon>
    </lineage>
</organism>
<dbReference type="InterPro" id="IPR012334">
    <property type="entry name" value="Pectin_lyas_fold"/>
</dbReference>
<dbReference type="PROSITE" id="PS00503">
    <property type="entry name" value="PECTINESTERASE_2"/>
    <property type="match status" value="1"/>
</dbReference>
<protein>
    <recommendedName>
        <fullName evidence="5">Pectinesterase</fullName>
        <ecNumber evidence="5">3.1.1.11</ecNumber>
    </recommendedName>
</protein>
<dbReference type="GeneID" id="23111962"/>
<dbReference type="InterPro" id="IPR033131">
    <property type="entry name" value="Pectinesterase_Asp_AS"/>
</dbReference>
<proteinExistence type="inferred from homology"/>
<evidence type="ECO:0000256" key="6">
    <source>
        <dbReference type="SAM" id="MobiDB-lite"/>
    </source>
</evidence>
<evidence type="ECO:0000259" key="7">
    <source>
        <dbReference type="Pfam" id="PF01095"/>
    </source>
</evidence>
<comment type="similarity">
    <text evidence="1">Belongs to the pectinesterase family.</text>
</comment>
<dbReference type="InterPro" id="IPR011050">
    <property type="entry name" value="Pectin_lyase_fold/virulence"/>
</dbReference>
<evidence type="ECO:0000256" key="1">
    <source>
        <dbReference type="ARBA" id="ARBA00008891"/>
    </source>
</evidence>
<dbReference type="AlphaFoldDB" id="A0A6N2SUT5"/>
<dbReference type="Gene3D" id="2.160.20.10">
    <property type="entry name" value="Single-stranded right-handed beta-helix, Pectin lyase-like"/>
    <property type="match status" value="1"/>
</dbReference>
<dbReference type="RefSeq" id="WP_002574395.1">
    <property type="nucleotide sequence ID" value="NZ_BAABZS010000001.1"/>
</dbReference>
<keyword evidence="3 5" id="KW-0063">Aspartyl esterase</keyword>
<evidence type="ECO:0000256" key="4">
    <source>
        <dbReference type="PROSITE-ProRule" id="PRU10040"/>
    </source>
</evidence>
<evidence type="ECO:0000256" key="2">
    <source>
        <dbReference type="ARBA" id="ARBA00022801"/>
    </source>
</evidence>
<dbReference type="PANTHER" id="PTHR31321">
    <property type="entry name" value="ACYL-COA THIOESTER HYDROLASE YBHC-RELATED"/>
    <property type="match status" value="1"/>
</dbReference>
<dbReference type="GO" id="GO:0009279">
    <property type="term" value="C:cell outer membrane"/>
    <property type="evidence" value="ECO:0007669"/>
    <property type="project" value="TreeGrafter"/>
</dbReference>